<dbReference type="GO" id="GO:0000978">
    <property type="term" value="F:RNA polymerase II cis-regulatory region sequence-specific DNA binding"/>
    <property type="evidence" value="ECO:0007669"/>
    <property type="project" value="InterPro"/>
</dbReference>
<keyword evidence="4 7" id="KW-0863">Zinc-finger</keyword>
<feature type="compositionally biased region" description="Polar residues" evidence="8">
    <location>
        <begin position="188"/>
        <end position="198"/>
    </location>
</feature>
<evidence type="ECO:0000256" key="6">
    <source>
        <dbReference type="ARBA" id="ARBA00023242"/>
    </source>
</evidence>
<feature type="compositionally biased region" description="Polar residues" evidence="8">
    <location>
        <begin position="164"/>
        <end position="174"/>
    </location>
</feature>
<feature type="compositionally biased region" description="Low complexity" evidence="8">
    <location>
        <begin position="305"/>
        <end position="364"/>
    </location>
</feature>
<name>A0A1E3PVX4_LIPST</name>
<dbReference type="GO" id="GO:0008270">
    <property type="term" value="F:zinc ion binding"/>
    <property type="evidence" value="ECO:0007669"/>
    <property type="project" value="UniProtKB-KW"/>
</dbReference>
<proteinExistence type="predicted"/>
<dbReference type="Pfam" id="PF04082">
    <property type="entry name" value="Fungal_trans"/>
    <property type="match status" value="1"/>
</dbReference>
<feature type="compositionally biased region" description="Low complexity" evidence="8">
    <location>
        <begin position="199"/>
        <end position="212"/>
    </location>
</feature>
<protein>
    <recommendedName>
        <fullName evidence="9">C2H2-type domain-containing protein</fullName>
    </recommendedName>
</protein>
<organism evidence="10 11">
    <name type="scientific">Lipomyces starkeyi NRRL Y-11557</name>
    <dbReference type="NCBI Taxonomy" id="675824"/>
    <lineage>
        <taxon>Eukaryota</taxon>
        <taxon>Fungi</taxon>
        <taxon>Dikarya</taxon>
        <taxon>Ascomycota</taxon>
        <taxon>Saccharomycotina</taxon>
        <taxon>Lipomycetes</taxon>
        <taxon>Lipomycetales</taxon>
        <taxon>Lipomycetaceae</taxon>
        <taxon>Lipomyces</taxon>
    </lineage>
</organism>
<evidence type="ECO:0000259" key="9">
    <source>
        <dbReference type="PROSITE" id="PS50157"/>
    </source>
</evidence>
<dbReference type="GO" id="GO:0005634">
    <property type="term" value="C:nucleus"/>
    <property type="evidence" value="ECO:0007669"/>
    <property type="project" value="UniProtKB-SubCell"/>
</dbReference>
<dbReference type="InterPro" id="IPR036236">
    <property type="entry name" value="Znf_C2H2_sf"/>
</dbReference>
<feature type="domain" description="C2H2-type" evidence="9">
    <location>
        <begin position="58"/>
        <end position="87"/>
    </location>
</feature>
<dbReference type="Gene3D" id="3.30.160.60">
    <property type="entry name" value="Classic Zinc Finger"/>
    <property type="match status" value="2"/>
</dbReference>
<evidence type="ECO:0000256" key="5">
    <source>
        <dbReference type="ARBA" id="ARBA00022833"/>
    </source>
</evidence>
<keyword evidence="6" id="KW-0539">Nucleus</keyword>
<evidence type="ECO:0000256" key="8">
    <source>
        <dbReference type="SAM" id="MobiDB-lite"/>
    </source>
</evidence>
<feature type="region of interest" description="Disordered" evidence="8">
    <location>
        <begin position="938"/>
        <end position="958"/>
    </location>
</feature>
<accession>A0A1E3PVX4</accession>
<sequence>MAGDRLASELDNDESAPRDTGQSISKKFKCLHPGCGKMFNRKDYLARHAANHLPVRPYHCPICPSQFARQDLLEKHMSTKSHEKRQKREAIQRMATISASAETYPAALYDVNAASSPVTVDQVSVISIDQHRYPPRPPPPPLLSPPSYQQQQQQIPQQSPISQTMSIQSSTATSGRYPESHLPKCPQMLSSPHLQQGRSTPTTNPSSLPPLTANGTSQNVSLLHSPTLIHASGLSPLLPPLADTTMHSPAQTLRSVPIKLLYDDSTMTEHTNPPLRQHQEDRAFSASHFAGVPPAPPAAQPKSPPSQAQQQLSQKEPPSQQQHRPSQSQQGQQSQKQSQPSQQQLMQSQQSQAQQLQQQHQHQQTSRTPSATAGQYMSYDSAEAAVVAAASAATGATEWPQFSLDSFDLSLSDHYTWLFGTDFWTEPSPETLLPSQHSTANQQQDQQLPQISSSIYDTGTSAFDGSRAHQSTLSHQLPKTIVTIENAVGDAAGLGKYEESVAGPYAMQGSASVTPVAAKNSNIRNSPASGSCYFYALVDFTNHTIDLRSPLLRSMPESSRPKDDKDISEEVHAKMIEVLKPIPEITFDNPYFSLSAMKQYLNLYWVHFDPLYPILHRATFDPTVVEPALLIAIVTIGMAYSSDREASNLAIVIHRKFRNIVFLMIEDQPQVQLWVHQTLLLTNYFDKMLGSTVQYDMSQFFHGTNIALMHFSGYLKGLTEPPVVETNDSVFADHQWKKWIEFETTKRTAFFAFICDTQHATLFRHSPILSAFEVRLELPSTDACWVAADGVEFYHMHSEQTNVAAAGMMKWRTSEAAAKADENNIVGPTIGGSTQETIWPSFLHSLKRLIRLSREDQTEFQLASFSQFSCLILLHGLLSICWDMQWRGLLDMGIVSKRRMTEFKKRLESSFANWKSYFDYQLSKSNLPSITSTVMISSHSSPTSSATTGNHHEESNGQDTGILVRQQALQQTQGHSPLSSVLGSMNDYNNNSPMLCSNWAMFQLGLLALHVDTMSLRINAGSPNVLGRKIRVVDRENANKAVHQWARSDDGRLATWHSVQFMRRIVENESLLDQAVHIPWGVYLATLTIWSYELCQDNEHLPQHRSGQRSLSRNNRKYLTAKGQHIEYMLAKHDALHYLRMMNAQGGNGSAEGRGAQETATATGVPPLPQYRYLQQSGSDPNAARFQMKSDPNRESGIDGSGKSTLTKLTTGDRQQLVIGLVAYSTALLMHIKWGFVIRGCEVLNNILKEYD</sequence>
<dbReference type="AlphaFoldDB" id="A0A1E3PVX4"/>
<dbReference type="PANTHER" id="PTHR40626:SF11">
    <property type="entry name" value="ZINC FINGER PROTEIN YPR022C"/>
    <property type="match status" value="1"/>
</dbReference>
<dbReference type="Proteomes" id="UP000094385">
    <property type="component" value="Unassembled WGS sequence"/>
</dbReference>
<feature type="region of interest" description="Disordered" evidence="8">
    <location>
        <begin position="1147"/>
        <end position="1167"/>
    </location>
</feature>
<dbReference type="CDD" id="cd12148">
    <property type="entry name" value="fungal_TF_MHR"/>
    <property type="match status" value="1"/>
</dbReference>
<evidence type="ECO:0000256" key="3">
    <source>
        <dbReference type="ARBA" id="ARBA00022737"/>
    </source>
</evidence>
<evidence type="ECO:0000256" key="7">
    <source>
        <dbReference type="PROSITE-ProRule" id="PRU00042"/>
    </source>
</evidence>
<feature type="compositionally biased region" description="Low complexity" evidence="8">
    <location>
        <begin position="938"/>
        <end position="948"/>
    </location>
</feature>
<dbReference type="InterPro" id="IPR013087">
    <property type="entry name" value="Znf_C2H2_type"/>
</dbReference>
<feature type="region of interest" description="Disordered" evidence="8">
    <location>
        <begin position="288"/>
        <end position="373"/>
    </location>
</feature>
<keyword evidence="2" id="KW-0479">Metal-binding</keyword>
<dbReference type="SMART" id="SM00355">
    <property type="entry name" value="ZnF_C2H2"/>
    <property type="match status" value="2"/>
</dbReference>
<gene>
    <name evidence="10" type="ORF">LIPSTDRAFT_66597</name>
</gene>
<dbReference type="EMBL" id="KV454305">
    <property type="protein sequence ID" value="ODQ69082.1"/>
    <property type="molecule type" value="Genomic_DNA"/>
</dbReference>
<feature type="compositionally biased region" description="Pro residues" evidence="8">
    <location>
        <begin position="293"/>
        <end position="304"/>
    </location>
</feature>
<dbReference type="PROSITE" id="PS50157">
    <property type="entry name" value="ZINC_FINGER_C2H2_2"/>
    <property type="match status" value="2"/>
</dbReference>
<evidence type="ECO:0000256" key="4">
    <source>
        <dbReference type="ARBA" id="ARBA00022771"/>
    </source>
</evidence>
<dbReference type="PROSITE" id="PS00028">
    <property type="entry name" value="ZINC_FINGER_C2H2_1"/>
    <property type="match status" value="2"/>
</dbReference>
<dbReference type="GO" id="GO:0006351">
    <property type="term" value="P:DNA-templated transcription"/>
    <property type="evidence" value="ECO:0007669"/>
    <property type="project" value="InterPro"/>
</dbReference>
<dbReference type="InterPro" id="IPR051059">
    <property type="entry name" value="VerF-like"/>
</dbReference>
<comment type="subcellular location">
    <subcellularLocation>
        <location evidence="1">Nucleus</location>
    </subcellularLocation>
</comment>
<keyword evidence="5" id="KW-0862">Zinc</keyword>
<keyword evidence="11" id="KW-1185">Reference proteome</keyword>
<feature type="domain" description="C2H2-type" evidence="9">
    <location>
        <begin position="28"/>
        <end position="57"/>
    </location>
</feature>
<evidence type="ECO:0000256" key="1">
    <source>
        <dbReference type="ARBA" id="ARBA00004123"/>
    </source>
</evidence>
<feature type="region of interest" description="Disordered" evidence="8">
    <location>
        <begin position="130"/>
        <end position="218"/>
    </location>
</feature>
<dbReference type="PANTHER" id="PTHR40626">
    <property type="entry name" value="MIP31509P"/>
    <property type="match status" value="1"/>
</dbReference>
<feature type="compositionally biased region" description="Pro residues" evidence="8">
    <location>
        <begin position="135"/>
        <end position="144"/>
    </location>
</feature>
<dbReference type="SUPFAM" id="SSF57667">
    <property type="entry name" value="beta-beta-alpha zinc fingers"/>
    <property type="match status" value="1"/>
</dbReference>
<feature type="region of interest" description="Disordered" evidence="8">
    <location>
        <begin position="1"/>
        <end position="23"/>
    </location>
</feature>
<dbReference type="GO" id="GO:0000981">
    <property type="term" value="F:DNA-binding transcription factor activity, RNA polymerase II-specific"/>
    <property type="evidence" value="ECO:0007669"/>
    <property type="project" value="InterPro"/>
</dbReference>
<dbReference type="OrthoDB" id="1405595at2759"/>
<dbReference type="Pfam" id="PF00096">
    <property type="entry name" value="zf-C2H2"/>
    <property type="match status" value="2"/>
</dbReference>
<keyword evidence="3" id="KW-0677">Repeat</keyword>
<dbReference type="InterPro" id="IPR007219">
    <property type="entry name" value="XnlR_reg_dom"/>
</dbReference>
<feature type="region of interest" description="Disordered" evidence="8">
    <location>
        <begin position="1188"/>
        <end position="1207"/>
    </location>
</feature>
<evidence type="ECO:0000313" key="10">
    <source>
        <dbReference type="EMBL" id="ODQ69082.1"/>
    </source>
</evidence>
<reference evidence="10 11" key="1">
    <citation type="journal article" date="2016" name="Proc. Natl. Acad. Sci. U.S.A.">
        <title>Comparative genomics of biotechnologically important yeasts.</title>
        <authorList>
            <person name="Riley R."/>
            <person name="Haridas S."/>
            <person name="Wolfe K.H."/>
            <person name="Lopes M.R."/>
            <person name="Hittinger C.T."/>
            <person name="Goeker M."/>
            <person name="Salamov A.A."/>
            <person name="Wisecaver J.H."/>
            <person name="Long T.M."/>
            <person name="Calvey C.H."/>
            <person name="Aerts A.L."/>
            <person name="Barry K.W."/>
            <person name="Choi C."/>
            <person name="Clum A."/>
            <person name="Coughlan A.Y."/>
            <person name="Deshpande S."/>
            <person name="Douglass A.P."/>
            <person name="Hanson S.J."/>
            <person name="Klenk H.-P."/>
            <person name="LaButti K.M."/>
            <person name="Lapidus A."/>
            <person name="Lindquist E.A."/>
            <person name="Lipzen A.M."/>
            <person name="Meier-Kolthoff J.P."/>
            <person name="Ohm R.A."/>
            <person name="Otillar R.P."/>
            <person name="Pangilinan J.L."/>
            <person name="Peng Y."/>
            <person name="Rokas A."/>
            <person name="Rosa C.A."/>
            <person name="Scheuner C."/>
            <person name="Sibirny A.A."/>
            <person name="Slot J.C."/>
            <person name="Stielow J.B."/>
            <person name="Sun H."/>
            <person name="Kurtzman C.P."/>
            <person name="Blackwell M."/>
            <person name="Grigoriev I.V."/>
            <person name="Jeffries T.W."/>
        </authorList>
    </citation>
    <scope>NUCLEOTIDE SEQUENCE [LARGE SCALE GENOMIC DNA]</scope>
    <source>
        <strain evidence="10 11">NRRL Y-11557</strain>
    </source>
</reference>
<evidence type="ECO:0000313" key="11">
    <source>
        <dbReference type="Proteomes" id="UP000094385"/>
    </source>
</evidence>
<dbReference type="GO" id="GO:0000785">
    <property type="term" value="C:chromatin"/>
    <property type="evidence" value="ECO:0007669"/>
    <property type="project" value="TreeGrafter"/>
</dbReference>
<dbReference type="STRING" id="675824.A0A1E3PVX4"/>
<evidence type="ECO:0000256" key="2">
    <source>
        <dbReference type="ARBA" id="ARBA00022723"/>
    </source>
</evidence>
<feature type="compositionally biased region" description="Low complexity" evidence="8">
    <location>
        <begin position="145"/>
        <end position="163"/>
    </location>
</feature>